<gene>
    <name evidence="1" type="ORF">MRATA1EN22A_LOCUS23143</name>
</gene>
<reference evidence="1" key="2">
    <citation type="submission" date="2025-03" db="EMBL/GenBank/DDBJ databases">
        <authorList>
            <consortium name="ELIXIR-Norway"/>
            <consortium name="Elixir Norway"/>
        </authorList>
    </citation>
    <scope>NUCLEOTIDE SEQUENCE</scope>
</reference>
<accession>A0AC59ZUD7</accession>
<dbReference type="Proteomes" id="UP001162501">
    <property type="component" value="Chromosome 4"/>
</dbReference>
<sequence length="110" mass="12218">MNVARSYPKELHRRKSRNKNEKEPPDGSCPGAKGAPGHCVDQLCLWRRGVGGEKGHFFAKEAASVALRRWEIAWNVLETVNMSLGLQCKFWSGVAQAEFGIRGYAVNCVT</sequence>
<reference evidence="1" key="1">
    <citation type="submission" date="2023-05" db="EMBL/GenBank/DDBJ databases">
        <authorList>
            <consortium name="ELIXIR-Norway"/>
        </authorList>
    </citation>
    <scope>NUCLEOTIDE SEQUENCE</scope>
</reference>
<proteinExistence type="predicted"/>
<protein>
    <submittedName>
        <fullName evidence="1">Uncharacterized protein</fullName>
    </submittedName>
</protein>
<name>A0AC59ZUD7_RANTA</name>
<dbReference type="EMBL" id="OX596088">
    <property type="protein sequence ID" value="CAN0512080.1"/>
    <property type="molecule type" value="Genomic_DNA"/>
</dbReference>
<organism evidence="1 2">
    <name type="scientific">Rangifer tarandus platyrhynchus</name>
    <name type="common">Svalbard reindeer</name>
    <dbReference type="NCBI Taxonomy" id="3082113"/>
    <lineage>
        <taxon>Eukaryota</taxon>
        <taxon>Metazoa</taxon>
        <taxon>Chordata</taxon>
        <taxon>Craniata</taxon>
        <taxon>Vertebrata</taxon>
        <taxon>Euteleostomi</taxon>
        <taxon>Mammalia</taxon>
        <taxon>Eutheria</taxon>
        <taxon>Laurasiatheria</taxon>
        <taxon>Artiodactyla</taxon>
        <taxon>Ruminantia</taxon>
        <taxon>Pecora</taxon>
        <taxon>Cervidae</taxon>
        <taxon>Odocoileinae</taxon>
        <taxon>Rangifer</taxon>
    </lineage>
</organism>
<evidence type="ECO:0000313" key="2">
    <source>
        <dbReference type="Proteomes" id="UP001162501"/>
    </source>
</evidence>
<evidence type="ECO:0000313" key="1">
    <source>
        <dbReference type="EMBL" id="CAN0512080.1"/>
    </source>
</evidence>